<dbReference type="AlphaFoldDB" id="A0A518DGP4"/>
<protein>
    <submittedName>
        <fullName evidence="1">Uncharacterized protein</fullName>
    </submittedName>
</protein>
<name>A0A518DGP4_9BACT</name>
<dbReference type="KEGG" id="pnd:Pla175_40540"/>
<organism evidence="1 2">
    <name type="scientific">Pirellulimonas nuda</name>
    <dbReference type="NCBI Taxonomy" id="2528009"/>
    <lineage>
        <taxon>Bacteria</taxon>
        <taxon>Pseudomonadati</taxon>
        <taxon>Planctomycetota</taxon>
        <taxon>Planctomycetia</taxon>
        <taxon>Pirellulales</taxon>
        <taxon>Lacipirellulaceae</taxon>
        <taxon>Pirellulimonas</taxon>
    </lineage>
</organism>
<dbReference type="Proteomes" id="UP000317429">
    <property type="component" value="Chromosome"/>
</dbReference>
<reference evidence="1 2" key="1">
    <citation type="submission" date="2019-02" db="EMBL/GenBank/DDBJ databases">
        <title>Deep-cultivation of Planctomycetes and their phenomic and genomic characterization uncovers novel biology.</title>
        <authorList>
            <person name="Wiegand S."/>
            <person name="Jogler M."/>
            <person name="Boedeker C."/>
            <person name="Pinto D."/>
            <person name="Vollmers J."/>
            <person name="Rivas-Marin E."/>
            <person name="Kohn T."/>
            <person name="Peeters S.H."/>
            <person name="Heuer A."/>
            <person name="Rast P."/>
            <person name="Oberbeckmann S."/>
            <person name="Bunk B."/>
            <person name="Jeske O."/>
            <person name="Meyerdierks A."/>
            <person name="Storesund J.E."/>
            <person name="Kallscheuer N."/>
            <person name="Luecker S."/>
            <person name="Lage O.M."/>
            <person name="Pohl T."/>
            <person name="Merkel B.J."/>
            <person name="Hornburger P."/>
            <person name="Mueller R.-W."/>
            <person name="Bruemmer F."/>
            <person name="Labrenz M."/>
            <person name="Spormann A.M."/>
            <person name="Op den Camp H."/>
            <person name="Overmann J."/>
            <person name="Amann R."/>
            <person name="Jetten M.S.M."/>
            <person name="Mascher T."/>
            <person name="Medema M.H."/>
            <person name="Devos D.P."/>
            <person name="Kaster A.-K."/>
            <person name="Ovreas L."/>
            <person name="Rohde M."/>
            <person name="Galperin M.Y."/>
            <person name="Jogler C."/>
        </authorList>
    </citation>
    <scope>NUCLEOTIDE SEQUENCE [LARGE SCALE GENOMIC DNA]</scope>
    <source>
        <strain evidence="1 2">Pla175</strain>
    </source>
</reference>
<keyword evidence="2" id="KW-1185">Reference proteome</keyword>
<proteinExistence type="predicted"/>
<accession>A0A518DGP4</accession>
<evidence type="ECO:0000313" key="1">
    <source>
        <dbReference type="EMBL" id="QDU90645.1"/>
    </source>
</evidence>
<sequence>MTMSNGSPWRLDAGRAVLTQGALRGHIDLGSPEAGARIQMADADEIGVLWRRTNPGDARSLEEAYVRGPDLVAAYAPDARFPFREEFYWRVDDEPRAAGDPAELSALVSLQTQLLDTSPKVWVQSQWRSEESVALQGPAGAAAVLHRIVGGGLSVIETVDPADVCVGPELTSSEAGASVRWSLNCPFLEKGVIRRARLGIAVTGRDNDVETAQAWLRRFASRAVALTA</sequence>
<evidence type="ECO:0000313" key="2">
    <source>
        <dbReference type="Proteomes" id="UP000317429"/>
    </source>
</evidence>
<gene>
    <name evidence="1" type="ORF">Pla175_40540</name>
</gene>
<dbReference type="EMBL" id="CP036291">
    <property type="protein sequence ID" value="QDU90645.1"/>
    <property type="molecule type" value="Genomic_DNA"/>
</dbReference>